<protein>
    <submittedName>
        <fullName evidence="4">Protein pafC</fullName>
    </submittedName>
</protein>
<dbReference type="PIRSF" id="PIRSF016838">
    <property type="entry name" value="PafC"/>
    <property type="match status" value="1"/>
</dbReference>
<sequence length="327" mass="36286">MSASKAAPHGAREQLARLLRIVPHLDRGFRLDEAAAEFGVSEAQLRKDLDVLQWCTLPGAGYGDYIEVDMEALTEKNGDRVIRVSNADYLTHPLKLTPTEATALIVALRAMRGSAKPETQEIVDRALAKLESAAAVALPSIEAGESAPDRVSADVRSAVNDGLAHHRQVRIQYFVPARDEESLRTVDPLRVVTRQGTEYLDAWCHTAEAPRSFRLDRIRSATVLEAPVVTTVPEDEPGELFASGQAQIATVRLAPQARWVTEYYRHRDVRELPDGGAEVDLEVGDRRWLLRLLLRVAPYAQVVAPAEWNDDFRVEARRAADAYRPAD</sequence>
<reference evidence="4 5" key="1">
    <citation type="submission" date="2018-11" db="EMBL/GenBank/DDBJ databases">
        <title>Complete genome sequence of Nocardioides baekrokdamisoli strain KCTC 39748.</title>
        <authorList>
            <person name="Kang S.W."/>
            <person name="Lee K.C."/>
            <person name="Kim K.K."/>
            <person name="Kim J.S."/>
            <person name="Kim D.S."/>
            <person name="Ko S.H."/>
            <person name="Yang S.H."/>
            <person name="Shin Y.K."/>
            <person name="Lee J.S."/>
        </authorList>
    </citation>
    <scope>NUCLEOTIDE SEQUENCE [LARGE SCALE GENOMIC DNA]</scope>
    <source>
        <strain evidence="4 5">KCTC 39748</strain>
    </source>
</reference>
<dbReference type="OrthoDB" id="5174471at2"/>
<evidence type="ECO:0000259" key="2">
    <source>
        <dbReference type="Pfam" id="PF19187"/>
    </source>
</evidence>
<feature type="domain" description="WCX" evidence="3">
    <location>
        <begin position="249"/>
        <end position="320"/>
    </location>
</feature>
<dbReference type="Pfam" id="PF13280">
    <property type="entry name" value="WYL"/>
    <property type="match status" value="1"/>
</dbReference>
<dbReference type="PANTHER" id="PTHR34580:SF1">
    <property type="entry name" value="PROTEIN PAFC"/>
    <property type="match status" value="1"/>
</dbReference>
<dbReference type="EMBL" id="AP019307">
    <property type="protein sequence ID" value="BBH15956.1"/>
    <property type="molecule type" value="Genomic_DNA"/>
</dbReference>
<dbReference type="Pfam" id="PF19187">
    <property type="entry name" value="HTH_PafC"/>
    <property type="match status" value="1"/>
</dbReference>
<dbReference type="Pfam" id="PF25583">
    <property type="entry name" value="WCX"/>
    <property type="match status" value="1"/>
</dbReference>
<evidence type="ECO:0000259" key="3">
    <source>
        <dbReference type="Pfam" id="PF25583"/>
    </source>
</evidence>
<name>A0A3G9ICA6_9ACTN</name>
<dbReference type="KEGG" id="nbe:Back2_02430"/>
<dbReference type="RefSeq" id="WP_125566010.1">
    <property type="nucleotide sequence ID" value="NZ_AP019307.1"/>
</dbReference>
<accession>A0A3G9ICA6</accession>
<keyword evidence="5" id="KW-1185">Reference proteome</keyword>
<proteinExistence type="predicted"/>
<dbReference type="Proteomes" id="UP000271573">
    <property type="component" value="Chromosome"/>
</dbReference>
<gene>
    <name evidence="4" type="ORF">Back2_02430</name>
</gene>
<evidence type="ECO:0000259" key="1">
    <source>
        <dbReference type="Pfam" id="PF13280"/>
    </source>
</evidence>
<feature type="domain" description="PafC HTH" evidence="2">
    <location>
        <begin position="13"/>
        <end position="131"/>
    </location>
</feature>
<dbReference type="InterPro" id="IPR057727">
    <property type="entry name" value="WCX_dom"/>
</dbReference>
<feature type="domain" description="WYL" evidence="1">
    <location>
        <begin position="157"/>
        <end position="223"/>
    </location>
</feature>
<organism evidence="4 5">
    <name type="scientific">Nocardioides baekrokdamisoli</name>
    <dbReference type="NCBI Taxonomy" id="1804624"/>
    <lineage>
        <taxon>Bacteria</taxon>
        <taxon>Bacillati</taxon>
        <taxon>Actinomycetota</taxon>
        <taxon>Actinomycetes</taxon>
        <taxon>Propionibacteriales</taxon>
        <taxon>Nocardioidaceae</taxon>
        <taxon>Nocardioides</taxon>
    </lineage>
</organism>
<evidence type="ECO:0000313" key="4">
    <source>
        <dbReference type="EMBL" id="BBH15956.1"/>
    </source>
</evidence>
<evidence type="ECO:0000313" key="5">
    <source>
        <dbReference type="Proteomes" id="UP000271573"/>
    </source>
</evidence>
<dbReference type="PANTHER" id="PTHR34580">
    <property type="match status" value="1"/>
</dbReference>
<dbReference type="InterPro" id="IPR043839">
    <property type="entry name" value="PafC_HTH"/>
</dbReference>
<dbReference type="PROSITE" id="PS52050">
    <property type="entry name" value="WYL"/>
    <property type="match status" value="1"/>
</dbReference>
<dbReference type="AlphaFoldDB" id="A0A3G9ICA6"/>
<dbReference type="InterPro" id="IPR051534">
    <property type="entry name" value="CBASS_pafABC_assoc_protein"/>
</dbReference>
<dbReference type="InterPro" id="IPR028349">
    <property type="entry name" value="PafC-like"/>
</dbReference>
<dbReference type="InterPro" id="IPR026881">
    <property type="entry name" value="WYL_dom"/>
</dbReference>